<dbReference type="AlphaFoldDB" id="Q2LEU4"/>
<protein>
    <submittedName>
        <fullName evidence="1">PRL2-8</fullName>
    </submittedName>
</protein>
<dbReference type="EMBL" id="DQ322650">
    <property type="protein sequence ID" value="ABC67371.1"/>
    <property type="molecule type" value="Genomic_DNA"/>
</dbReference>
<sequence>MPNDKATNPPAGECRQCWYHAYASRQAHAHLGPREDCPECVDHMVRGCPAHLMVPGKRRWF</sequence>
<reference evidence="1" key="1">
    <citation type="journal article" date="2006" name="Appl. Environ. Microbiol.">
        <title>Diversity of telomere palindromic sequences and replication genes among Streptomyces linear plasmids.</title>
        <authorList>
            <person name="Zhang R."/>
            <person name="Yang Y."/>
            <person name="Fang P."/>
            <person name="Jiang C."/>
            <person name="Xu L."/>
            <person name="Zhu Y."/>
            <person name="Shen M."/>
            <person name="Xia H."/>
            <person name="Zhao J."/>
            <person name="Chen T."/>
            <person name="Qin Z."/>
        </authorList>
    </citation>
    <scope>NUCLEOTIDE SEQUENCE</scope>
    <source>
        <strain evidence="1">44414</strain>
        <plasmid evidence="1">pRL2</plasmid>
    </source>
</reference>
<evidence type="ECO:0000313" key="1">
    <source>
        <dbReference type="EMBL" id="ABC67371.1"/>
    </source>
</evidence>
<dbReference type="RefSeq" id="WP_011475433.1">
    <property type="nucleotide sequence ID" value="NC_007927.1"/>
</dbReference>
<geneLocation type="plasmid" evidence="1">
    <name>pRL2</name>
</geneLocation>
<organism evidence="1">
    <name type="scientific">Streptomyces sp. 44414</name>
    <dbReference type="NCBI Taxonomy" id="364103"/>
    <lineage>
        <taxon>Bacteria</taxon>
        <taxon>Bacillati</taxon>
        <taxon>Actinomycetota</taxon>
        <taxon>Actinomycetes</taxon>
        <taxon>Kitasatosporales</taxon>
        <taxon>Streptomycetaceae</taxon>
        <taxon>Streptomyces</taxon>
    </lineage>
</organism>
<name>Q2LEU4_9ACTN</name>
<keyword evidence="1" id="KW-0614">Plasmid</keyword>
<accession>Q2LEU4</accession>
<proteinExistence type="predicted"/>
<gene>
    <name evidence="1" type="ORF">pRL2.8</name>
</gene>